<keyword evidence="3" id="KW-0614">Plasmid</keyword>
<geneLocation type="plasmid" evidence="3 4">
    <name>unnamed1</name>
</geneLocation>
<evidence type="ECO:0000256" key="1">
    <source>
        <dbReference type="ARBA" id="ARBA00005995"/>
    </source>
</evidence>
<dbReference type="Proteomes" id="UP001229836">
    <property type="component" value="Plasmid unnamed1"/>
</dbReference>
<reference evidence="3 4" key="1">
    <citation type="submission" date="2023-05" db="EMBL/GenBank/DDBJ databases">
        <title>The complete genome of Acinetobacter sp. nov KCTC 92772.</title>
        <authorList>
            <person name="Zhou G."/>
        </authorList>
    </citation>
    <scope>NUCLEOTIDE SEQUENCE [LARGE SCALE GENOMIC DNA]</scope>
    <source>
        <strain evidence="3 4">KCTC 92772</strain>
        <plasmid evidence="3 4">unnamed1</plasmid>
    </source>
</reference>
<dbReference type="SUPFAM" id="SSF51905">
    <property type="entry name" value="FAD/NAD(P)-binding domain"/>
    <property type="match status" value="1"/>
</dbReference>
<dbReference type="PANTHER" id="PTHR43563:SF1">
    <property type="entry name" value="AMINE OXIDASE [FLAVIN-CONTAINING] B"/>
    <property type="match status" value="1"/>
</dbReference>
<organism evidence="3 4">
    <name type="scientific">Acinetobacter corruptisaponis</name>
    <dbReference type="NCBI Taxonomy" id="3045147"/>
    <lineage>
        <taxon>Bacteria</taxon>
        <taxon>Pseudomonadati</taxon>
        <taxon>Pseudomonadota</taxon>
        <taxon>Gammaproteobacteria</taxon>
        <taxon>Moraxellales</taxon>
        <taxon>Moraxellaceae</taxon>
        <taxon>Acinetobacter</taxon>
    </lineage>
</organism>
<protein>
    <submittedName>
        <fullName evidence="3">FAD-dependent oxidoreductase</fullName>
    </submittedName>
</protein>
<evidence type="ECO:0000259" key="2">
    <source>
        <dbReference type="Pfam" id="PF01593"/>
    </source>
</evidence>
<evidence type="ECO:0000313" key="3">
    <source>
        <dbReference type="EMBL" id="WHP07935.1"/>
    </source>
</evidence>
<name>A0ABY8S8E7_9GAMM</name>
<accession>A0ABY8S8E7</accession>
<evidence type="ECO:0000313" key="4">
    <source>
        <dbReference type="Proteomes" id="UP001229836"/>
    </source>
</evidence>
<feature type="domain" description="Amine oxidase" evidence="2">
    <location>
        <begin position="2"/>
        <end position="38"/>
    </location>
</feature>
<dbReference type="EMBL" id="CP125670">
    <property type="protein sequence ID" value="WHP07935.1"/>
    <property type="molecule type" value="Genomic_DNA"/>
</dbReference>
<dbReference type="PANTHER" id="PTHR43563">
    <property type="entry name" value="AMINE OXIDASE"/>
    <property type="match status" value="1"/>
</dbReference>
<keyword evidence="4" id="KW-1185">Reference proteome</keyword>
<proteinExistence type="inferred from homology"/>
<sequence>MREPFDRIHWAGTETATEWSGYLDGALQSGIRAAKEVIHKQAI</sequence>
<dbReference type="InterPro" id="IPR002937">
    <property type="entry name" value="Amino_oxidase"/>
</dbReference>
<dbReference type="InterPro" id="IPR036188">
    <property type="entry name" value="FAD/NAD-bd_sf"/>
</dbReference>
<dbReference type="Gene3D" id="3.50.50.60">
    <property type="entry name" value="FAD/NAD(P)-binding domain"/>
    <property type="match status" value="1"/>
</dbReference>
<dbReference type="Pfam" id="PF01593">
    <property type="entry name" value="Amino_oxidase"/>
    <property type="match status" value="1"/>
</dbReference>
<dbReference type="InterPro" id="IPR050703">
    <property type="entry name" value="Flavin_MAO"/>
</dbReference>
<gene>
    <name evidence="3" type="ORF">QLH32_18330</name>
</gene>
<comment type="similarity">
    <text evidence="1">Belongs to the flavin monoamine oxidase family.</text>
</comment>